<dbReference type="SUPFAM" id="SSF53474">
    <property type="entry name" value="alpha/beta-Hydrolases"/>
    <property type="match status" value="1"/>
</dbReference>
<dbReference type="AlphaFoldDB" id="A0A1V8T0W6"/>
<dbReference type="OrthoDB" id="408373at2759"/>
<dbReference type="InParanoid" id="A0A1V8T0W6"/>
<sequence length="278" mass="30306">MESMTVKTPDGVAWYVERFSPSDKTTPAKDTTPIVLIPSGEGDCGNLRAVGTILAASGRHALSFDLPGFSRTTAPKEAYTPTTPEGVAQQIITLLDTLQLGRAAFFGSSSGGGAVLAILALHPERAKCGIVHEVPLGPFPGFDEIQRKSDDEVSAICGGFFANVFIEQEENNGKAKWDALGPEYHARLKRNYVTWMRVIVNGYESASGELATVENLKKRPIFWTVGGMSDPKIWQQDFDFAGKAGIQVRTDVLHCMHFPYVSIPEKTADWIIECVEQA</sequence>
<evidence type="ECO:0000313" key="3">
    <source>
        <dbReference type="Proteomes" id="UP000192596"/>
    </source>
</evidence>
<feature type="domain" description="AB hydrolase-1" evidence="1">
    <location>
        <begin position="33"/>
        <end position="148"/>
    </location>
</feature>
<dbReference type="InterPro" id="IPR050228">
    <property type="entry name" value="Carboxylesterase_BioH"/>
</dbReference>
<dbReference type="PANTHER" id="PTHR43194:SF2">
    <property type="entry name" value="PEROXISOMAL MEMBRANE PROTEIN LPX1"/>
    <property type="match status" value="1"/>
</dbReference>
<dbReference type="PANTHER" id="PTHR43194">
    <property type="entry name" value="HYDROLASE ALPHA/BETA FOLD FAMILY"/>
    <property type="match status" value="1"/>
</dbReference>
<proteinExistence type="predicted"/>
<evidence type="ECO:0000259" key="1">
    <source>
        <dbReference type="Pfam" id="PF00561"/>
    </source>
</evidence>
<evidence type="ECO:0000313" key="2">
    <source>
        <dbReference type="EMBL" id="OQO05063.1"/>
    </source>
</evidence>
<dbReference type="Gene3D" id="3.40.50.1820">
    <property type="entry name" value="alpha/beta hydrolase"/>
    <property type="match status" value="1"/>
</dbReference>
<dbReference type="Pfam" id="PF00561">
    <property type="entry name" value="Abhydrolase_1"/>
    <property type="match status" value="1"/>
</dbReference>
<comment type="caution">
    <text evidence="2">The sequence shown here is derived from an EMBL/GenBank/DDBJ whole genome shotgun (WGS) entry which is preliminary data.</text>
</comment>
<dbReference type="EMBL" id="NAJO01000020">
    <property type="protein sequence ID" value="OQO05063.1"/>
    <property type="molecule type" value="Genomic_DNA"/>
</dbReference>
<gene>
    <name evidence="2" type="ORF">B0A48_08083</name>
</gene>
<name>A0A1V8T0W6_9PEZI</name>
<dbReference type="InterPro" id="IPR000073">
    <property type="entry name" value="AB_hydrolase_1"/>
</dbReference>
<keyword evidence="3" id="KW-1185">Reference proteome</keyword>
<accession>A0A1V8T0W6</accession>
<reference evidence="3" key="1">
    <citation type="submission" date="2017-03" db="EMBL/GenBank/DDBJ databases">
        <title>Genomes of endolithic fungi from Antarctica.</title>
        <authorList>
            <person name="Coleine C."/>
            <person name="Masonjones S."/>
            <person name="Stajich J.E."/>
        </authorList>
    </citation>
    <scope>NUCLEOTIDE SEQUENCE [LARGE SCALE GENOMIC DNA]</scope>
    <source>
        <strain evidence="3">CCFEE 5527</strain>
    </source>
</reference>
<dbReference type="SMR" id="A0A1V8T0W6"/>
<organism evidence="2 3">
    <name type="scientific">Cryoendolithus antarcticus</name>
    <dbReference type="NCBI Taxonomy" id="1507870"/>
    <lineage>
        <taxon>Eukaryota</taxon>
        <taxon>Fungi</taxon>
        <taxon>Dikarya</taxon>
        <taxon>Ascomycota</taxon>
        <taxon>Pezizomycotina</taxon>
        <taxon>Dothideomycetes</taxon>
        <taxon>Dothideomycetidae</taxon>
        <taxon>Cladosporiales</taxon>
        <taxon>Cladosporiaceae</taxon>
        <taxon>Cryoendolithus</taxon>
    </lineage>
</organism>
<dbReference type="Proteomes" id="UP000192596">
    <property type="component" value="Unassembled WGS sequence"/>
</dbReference>
<protein>
    <recommendedName>
        <fullName evidence="1">AB hydrolase-1 domain-containing protein</fullName>
    </recommendedName>
</protein>
<dbReference type="InterPro" id="IPR029058">
    <property type="entry name" value="AB_hydrolase_fold"/>
</dbReference>